<proteinExistence type="predicted"/>
<dbReference type="EMBL" id="WUEY01000015">
    <property type="protein sequence ID" value="NEI73072.1"/>
    <property type="molecule type" value="Genomic_DNA"/>
</dbReference>
<protein>
    <recommendedName>
        <fullName evidence="2">YhdP central domain-containing protein</fullName>
    </recommendedName>
</protein>
<accession>A0A6L9UFJ5</accession>
<keyword evidence="1" id="KW-1133">Transmembrane helix</keyword>
<sequence length="1139" mass="121481">MIRGEKVTFRKKDLVSLDHLPSAQVEDPLIVHVPERSRRSRSHVWHVCRMTLVFFAFLAVILGAVIATIESGVFDEPLSQKAQTALDQAIGPRYKAEVGATVIRFTSDLRLALEARDVNVVDQDSGKHLSTMSAVNMELDPLALIEGRIEVASVAAEGIALDTSLLPQGDPVDLTALRVDALPRALSATFDNLDFLEHFVQRGGTNSVRISGFSMKLARQEGDPISLVVDSLTFERAEPNSLHLYGKVAVNGSVATLDVKANQQEAGHTSSLIAKISNLDLKPLTMAYDASGTPRQGVMSLADVTLSAVKGGDGADPKLDASINVKPGTIYMDRDAQDLTAGNINLAYNFDHQTLEIAPSKVQFVGTMVPFSGALIDLDRIDANAGKGFGVDFVIKNGIAASSISGEKPVSFDGRAMGRFLSATKELQVDNLGISTPQGALFGSLHAKFGDSSPEISFGGRADKLDTTVVKQLWPFWMASKPRAWVEANLFGGSVTNAVISVFIPAGRLREAAQSGKLQLGKNELHIAFDIDGARLNIPGEIPPLRDTKAHFDLTGPAMVVDINTATSYFPTGRTISLNNSSFSIPSTYDKPLMADLALTISGSGDAIGELLTYKPLEVLQRTEFKPEDFNGKIVAKVDARIGLINDQKPPPPDWQATLELNNVDLLKPMNNRKIDNITGEISADSQSVHLQAQAQIDGIPAQIDMVEPTDGKSSVKRSRVITATLNDAQRNTVLPGLRDMIDGPVKVELTRIDDDRQGVKVDLGKATLTVPWVGWSKGVGIPATAQFEASGPDSQTALKNFTLKGDGFGVSGDLLISKGSLSSANFDSVKLSALDDFALSLKRSKSSGYDVSVSGNSADIRPILARLKTSTSGGQQSSGGDDSASATVRANIDKVIGFNDETIGNVKGVYSIAGGKTTAADFSGVTRSGEALVTQMSKGSNGAIRITSGDAGAVARFTDLYKHLRGGLLNLSLRSTGQDDWDGSLDIRNFSIIDEKKLSTIVSTPSGKNGKSLNSAVKENIDTRSQSFGRGFARLVMRDGALSVENGVVRGVQVGATFQGVLKDASGKMDMTGTFMPAYGLNRLFAEVPIVGFILGNGSDRGLIGITFRLTGSFDKPNMQINPLSIIAPGVFRQIFEF</sequence>
<organism evidence="3 4">
    <name type="scientific">Rhizobium lusitanum</name>
    <dbReference type="NCBI Taxonomy" id="293958"/>
    <lineage>
        <taxon>Bacteria</taxon>
        <taxon>Pseudomonadati</taxon>
        <taxon>Pseudomonadota</taxon>
        <taxon>Alphaproteobacteria</taxon>
        <taxon>Hyphomicrobiales</taxon>
        <taxon>Rhizobiaceae</taxon>
        <taxon>Rhizobium/Agrobacterium group</taxon>
        <taxon>Rhizobium</taxon>
    </lineage>
</organism>
<evidence type="ECO:0000259" key="2">
    <source>
        <dbReference type="Pfam" id="PF13116"/>
    </source>
</evidence>
<gene>
    <name evidence="3" type="ORF">GR212_26250</name>
</gene>
<evidence type="ECO:0000313" key="3">
    <source>
        <dbReference type="EMBL" id="NEI73072.1"/>
    </source>
</evidence>
<dbReference type="InterPro" id="IPR025263">
    <property type="entry name" value="YhdP_central"/>
</dbReference>
<reference evidence="3 4" key="1">
    <citation type="submission" date="2019-12" db="EMBL/GenBank/DDBJ databases">
        <title>Rhizobium genotypes associated with high levels of biological nitrogen fixation by grain legumes in a temperate-maritime cropping system.</title>
        <authorList>
            <person name="Maluk M."/>
            <person name="Francesc Ferrando Molina F."/>
            <person name="Lopez Del Egido L."/>
            <person name="Lafos M."/>
            <person name="Langarica-Fuentes A."/>
            <person name="Gebre Yohannes G."/>
            <person name="Young M.W."/>
            <person name="Martin P."/>
            <person name="Gantlett R."/>
            <person name="Kenicer G."/>
            <person name="Hawes C."/>
            <person name="Begg G.S."/>
            <person name="Quilliam R.S."/>
            <person name="Squire G.R."/>
            <person name="Poole P.S."/>
            <person name="Young P.W."/>
            <person name="Iannetta P.M."/>
            <person name="James E.K."/>
        </authorList>
    </citation>
    <scope>NUCLEOTIDE SEQUENCE [LARGE SCALE GENOMIC DNA]</scope>
    <source>
        <strain evidence="3 4">JHI1118</strain>
    </source>
</reference>
<keyword evidence="1" id="KW-0472">Membrane</keyword>
<feature type="transmembrane region" description="Helical" evidence="1">
    <location>
        <begin position="47"/>
        <end position="69"/>
    </location>
</feature>
<evidence type="ECO:0000256" key="1">
    <source>
        <dbReference type="SAM" id="Phobius"/>
    </source>
</evidence>
<comment type="caution">
    <text evidence="3">The sequence shown here is derived from an EMBL/GenBank/DDBJ whole genome shotgun (WGS) entry which is preliminary data.</text>
</comment>
<name>A0A6L9UFJ5_9HYPH</name>
<evidence type="ECO:0000313" key="4">
    <source>
        <dbReference type="Proteomes" id="UP000483035"/>
    </source>
</evidence>
<dbReference type="Proteomes" id="UP000483035">
    <property type="component" value="Unassembled WGS sequence"/>
</dbReference>
<keyword evidence="1" id="KW-0812">Transmembrane</keyword>
<dbReference type="AlphaFoldDB" id="A0A6L9UFJ5"/>
<feature type="domain" description="YhdP central" evidence="2">
    <location>
        <begin position="425"/>
        <end position="895"/>
    </location>
</feature>
<dbReference type="Pfam" id="PF13116">
    <property type="entry name" value="YhdP"/>
    <property type="match status" value="1"/>
</dbReference>